<gene>
    <name evidence="6" type="ORF">XOC_2064</name>
</gene>
<name>G7TCN4_XANOB</name>
<dbReference type="KEGG" id="xor:XOC_2064"/>
<dbReference type="GO" id="GO:0046872">
    <property type="term" value="F:metal ion binding"/>
    <property type="evidence" value="ECO:0007669"/>
    <property type="project" value="InterPro"/>
</dbReference>
<evidence type="ECO:0000313" key="6">
    <source>
        <dbReference type="EMBL" id="AEQ96211.1"/>
    </source>
</evidence>
<dbReference type="GO" id="GO:0016874">
    <property type="term" value="F:ligase activity"/>
    <property type="evidence" value="ECO:0007669"/>
    <property type="project" value="UniProtKB-KW"/>
</dbReference>
<dbReference type="Pfam" id="PF13535">
    <property type="entry name" value="ATP-grasp_4"/>
    <property type="match status" value="1"/>
</dbReference>
<dbReference type="InterPro" id="IPR052032">
    <property type="entry name" value="ATP-dep_AA_Ligase"/>
</dbReference>
<evidence type="ECO:0000256" key="2">
    <source>
        <dbReference type="ARBA" id="ARBA00022741"/>
    </source>
</evidence>
<feature type="domain" description="ATP-grasp" evidence="5">
    <location>
        <begin position="138"/>
        <end position="328"/>
    </location>
</feature>
<dbReference type="GO" id="GO:0005524">
    <property type="term" value="F:ATP binding"/>
    <property type="evidence" value="ECO:0007669"/>
    <property type="project" value="UniProtKB-UniRule"/>
</dbReference>
<keyword evidence="1" id="KW-0436">Ligase</keyword>
<keyword evidence="3 4" id="KW-0067">ATP-binding</keyword>
<dbReference type="Proteomes" id="UP000008851">
    <property type="component" value="Chromosome"/>
</dbReference>
<dbReference type="Gene3D" id="3.40.50.20">
    <property type="match status" value="1"/>
</dbReference>
<evidence type="ECO:0000256" key="4">
    <source>
        <dbReference type="PROSITE-ProRule" id="PRU00409"/>
    </source>
</evidence>
<dbReference type="EMBL" id="CP003057">
    <property type="protein sequence ID" value="AEQ96211.1"/>
    <property type="molecule type" value="Genomic_DNA"/>
</dbReference>
<dbReference type="AlphaFoldDB" id="G7TCN4"/>
<dbReference type="PANTHER" id="PTHR43585:SF2">
    <property type="entry name" value="ATP-GRASP ENZYME FSQD"/>
    <property type="match status" value="1"/>
</dbReference>
<proteinExistence type="predicted"/>
<dbReference type="SUPFAM" id="SSF56059">
    <property type="entry name" value="Glutathione synthetase ATP-binding domain-like"/>
    <property type="match status" value="1"/>
</dbReference>
<evidence type="ECO:0000256" key="1">
    <source>
        <dbReference type="ARBA" id="ARBA00022598"/>
    </source>
</evidence>
<dbReference type="HOGENOM" id="CLU_029016_4_0_6"/>
<accession>G7TCN4</accession>
<protein>
    <submittedName>
        <fullName evidence="6">Putative nikkomycin biosynthesis protein, carboxylase</fullName>
    </submittedName>
</protein>
<dbReference type="PROSITE" id="PS50975">
    <property type="entry name" value="ATP_GRASP"/>
    <property type="match status" value="1"/>
</dbReference>
<dbReference type="PANTHER" id="PTHR43585">
    <property type="entry name" value="FUMIPYRROLE BIOSYNTHESIS PROTEIN C"/>
    <property type="match status" value="1"/>
</dbReference>
<keyword evidence="2 4" id="KW-0547">Nucleotide-binding</keyword>
<dbReference type="InterPro" id="IPR011761">
    <property type="entry name" value="ATP-grasp"/>
</dbReference>
<evidence type="ECO:0000259" key="5">
    <source>
        <dbReference type="PROSITE" id="PS50975"/>
    </source>
</evidence>
<reference evidence="6 7" key="1">
    <citation type="journal article" date="2011" name="J. Bacteriol.">
        <title>Two new complete genome sequences offer insight into host and tissue specificity of plant pathogenic Xanthomonas spp.</title>
        <authorList>
            <person name="Bogdanove A.J."/>
            <person name="Koebnik R."/>
            <person name="Lu H."/>
            <person name="Furutani A."/>
            <person name="Angiuoli S.V."/>
            <person name="Patil P.B."/>
            <person name="Van Sluys M.A."/>
            <person name="Ryan R.P."/>
            <person name="Meyer D.F."/>
            <person name="Han S.W."/>
            <person name="Aparna G."/>
            <person name="Rajaram M."/>
            <person name="Delcher A.L."/>
            <person name="Phillippy A.M."/>
            <person name="Puiu D."/>
            <person name="Schatz M.C."/>
            <person name="Shumway M."/>
            <person name="Sommer D.D."/>
            <person name="Trapnell C."/>
            <person name="Benahmed F."/>
            <person name="Dimitrov G."/>
            <person name="Madupu R."/>
            <person name="Radune D."/>
            <person name="Sullivan S."/>
            <person name="Jha G."/>
            <person name="Ishihara H."/>
            <person name="Lee S.W."/>
            <person name="Pandey A."/>
            <person name="Sharma V."/>
            <person name="Sriariyanun M."/>
            <person name="Szurek B."/>
            <person name="Vera-Cruz C.M."/>
            <person name="Dorman K.S."/>
            <person name="Ronald P.C."/>
            <person name="Verdier V."/>
            <person name="Dow J.M."/>
            <person name="Sonti R.V."/>
            <person name="Tsuge S."/>
            <person name="Brendel V.P."/>
            <person name="Rabinowicz P.D."/>
            <person name="Leach J.E."/>
            <person name="White F.F."/>
            <person name="Salzberg S.L."/>
        </authorList>
    </citation>
    <scope>NUCLEOTIDE SEQUENCE [LARGE SCALE GENOMIC DNA]</scope>
    <source>
        <strain evidence="6 7">BLS256</strain>
    </source>
</reference>
<evidence type="ECO:0000256" key="3">
    <source>
        <dbReference type="ARBA" id="ARBA00022840"/>
    </source>
</evidence>
<sequence length="432" mass="46248">MRAGRSGPVRCGGAPGTGAGLMGARRKVVVVERVGYDYLRHRGAPILDPARFEVHLIAKGPIVDQARPNEVASTTTVSMNDPAEVAGKTLEVARSRGADAIVALSERDLLSAALARDKLNLPGPRYAMTHRFRDKLAMKRALGPWAGAPRFSEVTTETHALAMLDEMKGRLVVKPRDGMGTEGVRVISTPEEARAAFASIGSPEDYEIEEFVDGQLHYVDAVVSGGAVTAHNVSRYEDDTFALMRGVPLVGYSIDDEPLRRTAKRYVEAVVADLGMEDGVIHLEAFLQPDGSFRFCEIAARPGGSAVPAVFEAITGVNLRARMIGACLGEPDAFAWTDSAPIARLGAMILFPSKEGTVVRAPTADDFPESWIVRRNIRVAPGQSVSAAAFSTDCAASFAVVADTATELAGRISLVKERFRLETTDPERSAAC</sequence>
<organism evidence="6 7">
    <name type="scientific">Xanthomonas oryzae pv. oryzicola (strain BLS256)</name>
    <dbReference type="NCBI Taxonomy" id="383407"/>
    <lineage>
        <taxon>Bacteria</taxon>
        <taxon>Pseudomonadati</taxon>
        <taxon>Pseudomonadota</taxon>
        <taxon>Gammaproteobacteria</taxon>
        <taxon>Lysobacterales</taxon>
        <taxon>Lysobacteraceae</taxon>
        <taxon>Xanthomonas</taxon>
    </lineage>
</organism>
<dbReference type="eggNOG" id="COG0026">
    <property type="taxonomic scope" value="Bacteria"/>
</dbReference>
<dbReference type="Gene3D" id="3.30.470.20">
    <property type="entry name" value="ATP-grasp fold, B domain"/>
    <property type="match status" value="1"/>
</dbReference>
<evidence type="ECO:0000313" key="7">
    <source>
        <dbReference type="Proteomes" id="UP000008851"/>
    </source>
</evidence>